<gene>
    <name evidence="1" type="ORF">Tci_634876</name>
</gene>
<comment type="caution">
    <text evidence="1">The sequence shown here is derived from an EMBL/GenBank/DDBJ whole genome shotgun (WGS) entry which is preliminary data.</text>
</comment>
<evidence type="ECO:0000313" key="1">
    <source>
        <dbReference type="EMBL" id="GFA62904.1"/>
    </source>
</evidence>
<accession>A0A699JXD7</accession>
<organism evidence="1">
    <name type="scientific">Tanacetum cinerariifolium</name>
    <name type="common">Dalmatian daisy</name>
    <name type="synonym">Chrysanthemum cinerariifolium</name>
    <dbReference type="NCBI Taxonomy" id="118510"/>
    <lineage>
        <taxon>Eukaryota</taxon>
        <taxon>Viridiplantae</taxon>
        <taxon>Streptophyta</taxon>
        <taxon>Embryophyta</taxon>
        <taxon>Tracheophyta</taxon>
        <taxon>Spermatophyta</taxon>
        <taxon>Magnoliopsida</taxon>
        <taxon>eudicotyledons</taxon>
        <taxon>Gunneridae</taxon>
        <taxon>Pentapetalae</taxon>
        <taxon>asterids</taxon>
        <taxon>campanulids</taxon>
        <taxon>Asterales</taxon>
        <taxon>Asteraceae</taxon>
        <taxon>Asteroideae</taxon>
        <taxon>Anthemideae</taxon>
        <taxon>Anthemidinae</taxon>
        <taxon>Tanacetum</taxon>
    </lineage>
</organism>
<proteinExistence type="predicted"/>
<sequence>ASYQFFVDMLKHLDREDLNQLWALVKESLSNRPPTNDKEMELWVELKTLYEPDNEDQLWTHTQNLMHAPVEWKLYWNDKLQVAGGELLKDGNDLILKIYKIASSPRQQVIEFPLPEEKRSHYCEDCTATKVKKKLSVKRNEADLEEQSLDDLFKNLKIYEDEVKSSSPSSQNAQNIAFVSLNNTDNTNESVNVVPSVFAAIYQALVSLLPNVDSLSDAVIYSFFASQSNSPQLENEDLKQIDDDYLEEIDLKWQMAMLTRRARRFLQKTGRNLGANRTAAIGFDMSKWRFLLPMLWCLNMMELVAMIRDFRLMKNIKIMPSLNLPPQALQVLQVLIMSFESEDSVPTTPVHDRYKLGKGYHVVPPPYPGTFMPPKPDLVFNDATNASKLVPDLINVESSSTQPSKDLSKTLRLDAPIIED</sequence>
<dbReference type="AlphaFoldDB" id="A0A699JXD7"/>
<dbReference type="EMBL" id="BKCJ010458120">
    <property type="protein sequence ID" value="GFA62904.1"/>
    <property type="molecule type" value="Genomic_DNA"/>
</dbReference>
<feature type="non-terminal residue" evidence="1">
    <location>
        <position position="1"/>
    </location>
</feature>
<reference evidence="1" key="1">
    <citation type="journal article" date="2019" name="Sci. Rep.">
        <title>Draft genome of Tanacetum cinerariifolium, the natural source of mosquito coil.</title>
        <authorList>
            <person name="Yamashiro T."/>
            <person name="Shiraishi A."/>
            <person name="Satake H."/>
            <person name="Nakayama K."/>
        </authorList>
    </citation>
    <scope>NUCLEOTIDE SEQUENCE</scope>
</reference>
<name>A0A699JXD7_TANCI</name>
<protein>
    <submittedName>
        <fullName evidence="1">Uncharacterized protein</fullName>
    </submittedName>
</protein>